<evidence type="ECO:0000259" key="5">
    <source>
        <dbReference type="PROSITE" id="PS51071"/>
    </source>
</evidence>
<evidence type="ECO:0000313" key="7">
    <source>
        <dbReference type="EMBL" id="MBB6733484.1"/>
    </source>
</evidence>
<feature type="domain" description="HTH rpiR-type" evidence="5">
    <location>
        <begin position="4"/>
        <end position="80"/>
    </location>
</feature>
<dbReference type="GO" id="GO:0003700">
    <property type="term" value="F:DNA-binding transcription factor activity"/>
    <property type="evidence" value="ECO:0007669"/>
    <property type="project" value="InterPro"/>
</dbReference>
<dbReference type="PROSITE" id="PS51071">
    <property type="entry name" value="HTH_RPIR"/>
    <property type="match status" value="1"/>
</dbReference>
<feature type="domain" description="SIS" evidence="6">
    <location>
        <begin position="124"/>
        <end position="260"/>
    </location>
</feature>
<keyword evidence="3" id="KW-0804">Transcription</keyword>
<dbReference type="InterPro" id="IPR001347">
    <property type="entry name" value="SIS_dom"/>
</dbReference>
<dbReference type="Pfam" id="PF01380">
    <property type="entry name" value="SIS"/>
    <property type="match status" value="1"/>
</dbReference>
<evidence type="ECO:0000256" key="4">
    <source>
        <dbReference type="SAM" id="MobiDB-lite"/>
    </source>
</evidence>
<keyword evidence="8" id="KW-1185">Reference proteome</keyword>
<dbReference type="Gene3D" id="1.10.10.10">
    <property type="entry name" value="Winged helix-like DNA-binding domain superfamily/Winged helix DNA-binding domain"/>
    <property type="match status" value="1"/>
</dbReference>
<dbReference type="InterPro" id="IPR036388">
    <property type="entry name" value="WH-like_DNA-bd_sf"/>
</dbReference>
<dbReference type="CDD" id="cd05013">
    <property type="entry name" value="SIS_RpiR"/>
    <property type="match status" value="1"/>
</dbReference>
<keyword evidence="2" id="KW-0238">DNA-binding</keyword>
<evidence type="ECO:0000256" key="1">
    <source>
        <dbReference type="ARBA" id="ARBA00023015"/>
    </source>
</evidence>
<name>A0A7X0SQY6_9BACL</name>
<reference evidence="7 8" key="1">
    <citation type="submission" date="2020-08" db="EMBL/GenBank/DDBJ databases">
        <title>Cohnella phylogeny.</title>
        <authorList>
            <person name="Dunlap C."/>
        </authorList>
    </citation>
    <scope>NUCLEOTIDE SEQUENCE [LARGE SCALE GENOMIC DNA]</scope>
    <source>
        <strain evidence="7 8">CBP 2801</strain>
    </source>
</reference>
<evidence type="ECO:0000313" key="8">
    <source>
        <dbReference type="Proteomes" id="UP000564644"/>
    </source>
</evidence>
<dbReference type="AlphaFoldDB" id="A0A7X0SQY6"/>
<accession>A0A7X0SQY6</accession>
<dbReference type="Pfam" id="PF01418">
    <property type="entry name" value="HTH_6"/>
    <property type="match status" value="1"/>
</dbReference>
<dbReference type="PANTHER" id="PTHR30514">
    <property type="entry name" value="GLUCOKINASE"/>
    <property type="match status" value="1"/>
</dbReference>
<comment type="caution">
    <text evidence="7">The sequence shown here is derived from an EMBL/GenBank/DDBJ whole genome shotgun (WGS) entry which is preliminary data.</text>
</comment>
<evidence type="ECO:0000256" key="3">
    <source>
        <dbReference type="ARBA" id="ARBA00023163"/>
    </source>
</evidence>
<sequence length="282" mass="30972">MTFLPFEEILRRKYDELSPGQKKAADHLMNNLEASSYGTLAAISREAGVSETTIIRLSGTLGFRGYSDMQSRIRDQILLSGRRRGNPDEEGASDGSPFERSIEREMDILRQMKNELDPGLLMQVAKRIAEADQIAVIGTRTAGAAADWLAMTLGCWRERVLSVPPDGDKYRALLDLTGRSAAIAISFPRYARATQRFAEGAKKAGATLVAVTDSPLSPIGRIADFTLLTRKNRDETGLDSIASVISLLNLMVIGVSLQGKEEGTRRLQRLEAICSDRGDRLE</sequence>
<gene>
    <name evidence="7" type="ORF">H7C18_21400</name>
</gene>
<dbReference type="InterPro" id="IPR046348">
    <property type="entry name" value="SIS_dom_sf"/>
</dbReference>
<dbReference type="PANTHER" id="PTHR30514:SF18">
    <property type="entry name" value="RPIR-FAMILY TRANSCRIPTIONAL REGULATOR"/>
    <property type="match status" value="1"/>
</dbReference>
<dbReference type="GO" id="GO:0097367">
    <property type="term" value="F:carbohydrate derivative binding"/>
    <property type="evidence" value="ECO:0007669"/>
    <property type="project" value="InterPro"/>
</dbReference>
<dbReference type="GO" id="GO:0003677">
    <property type="term" value="F:DNA binding"/>
    <property type="evidence" value="ECO:0007669"/>
    <property type="project" value="UniProtKB-KW"/>
</dbReference>
<dbReference type="EMBL" id="JACJVO010000027">
    <property type="protein sequence ID" value="MBB6733484.1"/>
    <property type="molecule type" value="Genomic_DNA"/>
</dbReference>
<dbReference type="SUPFAM" id="SSF46689">
    <property type="entry name" value="Homeodomain-like"/>
    <property type="match status" value="1"/>
</dbReference>
<organism evidence="7 8">
    <name type="scientific">Cohnella zeiphila</name>
    <dbReference type="NCBI Taxonomy" id="2761120"/>
    <lineage>
        <taxon>Bacteria</taxon>
        <taxon>Bacillati</taxon>
        <taxon>Bacillota</taxon>
        <taxon>Bacilli</taxon>
        <taxon>Bacillales</taxon>
        <taxon>Paenibacillaceae</taxon>
        <taxon>Cohnella</taxon>
    </lineage>
</organism>
<feature type="region of interest" description="Disordered" evidence="4">
    <location>
        <begin position="80"/>
        <end position="100"/>
    </location>
</feature>
<dbReference type="RefSeq" id="WP_185131143.1">
    <property type="nucleotide sequence ID" value="NZ_JACJVO010000027.1"/>
</dbReference>
<dbReference type="SUPFAM" id="SSF53697">
    <property type="entry name" value="SIS domain"/>
    <property type="match status" value="1"/>
</dbReference>
<protein>
    <submittedName>
        <fullName evidence="7">MurR/RpiR family transcriptional regulator</fullName>
    </submittedName>
</protein>
<dbReference type="InterPro" id="IPR000281">
    <property type="entry name" value="HTH_RpiR"/>
</dbReference>
<dbReference type="Proteomes" id="UP000564644">
    <property type="component" value="Unassembled WGS sequence"/>
</dbReference>
<evidence type="ECO:0000256" key="2">
    <source>
        <dbReference type="ARBA" id="ARBA00023125"/>
    </source>
</evidence>
<dbReference type="InterPro" id="IPR035472">
    <property type="entry name" value="RpiR-like_SIS"/>
</dbReference>
<dbReference type="InterPro" id="IPR009057">
    <property type="entry name" value="Homeodomain-like_sf"/>
</dbReference>
<dbReference type="GO" id="GO:1901135">
    <property type="term" value="P:carbohydrate derivative metabolic process"/>
    <property type="evidence" value="ECO:0007669"/>
    <property type="project" value="InterPro"/>
</dbReference>
<dbReference type="Gene3D" id="3.40.50.10490">
    <property type="entry name" value="Glucose-6-phosphate isomerase like protein, domain 1"/>
    <property type="match status" value="1"/>
</dbReference>
<dbReference type="InterPro" id="IPR047640">
    <property type="entry name" value="RpiR-like"/>
</dbReference>
<keyword evidence="1" id="KW-0805">Transcription regulation</keyword>
<evidence type="ECO:0000259" key="6">
    <source>
        <dbReference type="PROSITE" id="PS51464"/>
    </source>
</evidence>
<dbReference type="PROSITE" id="PS51464">
    <property type="entry name" value="SIS"/>
    <property type="match status" value="1"/>
</dbReference>
<proteinExistence type="predicted"/>